<dbReference type="RefSeq" id="WP_106288560.1">
    <property type="nucleotide sequence ID" value="NZ_PVWJ01000042.1"/>
</dbReference>
<accession>A0A2T1C497</accession>
<dbReference type="InterPro" id="IPR043504">
    <property type="entry name" value="Peptidase_S1_PA_chymotrypsin"/>
</dbReference>
<dbReference type="InterPro" id="IPR009003">
    <property type="entry name" value="Peptidase_S1_PA"/>
</dbReference>
<keyword evidence="2" id="KW-1185">Reference proteome</keyword>
<dbReference type="AlphaFoldDB" id="A0A2T1C497"/>
<evidence type="ECO:0000313" key="2">
    <source>
        <dbReference type="Proteomes" id="UP000238762"/>
    </source>
</evidence>
<reference evidence="1 2" key="1">
    <citation type="submission" date="2018-02" db="EMBL/GenBank/DDBJ databases">
        <authorList>
            <person name="Cohen D.B."/>
            <person name="Kent A.D."/>
        </authorList>
    </citation>
    <scope>NUCLEOTIDE SEQUENCE [LARGE SCALE GENOMIC DNA]</scope>
    <source>
        <strain evidence="1 2">CCAP 1448/3</strain>
    </source>
</reference>
<dbReference type="Proteomes" id="UP000238762">
    <property type="component" value="Unassembled WGS sequence"/>
</dbReference>
<organism evidence="1 2">
    <name type="scientific">Merismopedia glauca CCAP 1448/3</name>
    <dbReference type="NCBI Taxonomy" id="1296344"/>
    <lineage>
        <taxon>Bacteria</taxon>
        <taxon>Bacillati</taxon>
        <taxon>Cyanobacteriota</taxon>
        <taxon>Cyanophyceae</taxon>
        <taxon>Synechococcales</taxon>
        <taxon>Merismopediaceae</taxon>
        <taxon>Merismopedia</taxon>
    </lineage>
</organism>
<proteinExistence type="predicted"/>
<evidence type="ECO:0008006" key="3">
    <source>
        <dbReference type="Google" id="ProtNLM"/>
    </source>
</evidence>
<sequence>MMGISIALVQIAPSVALSPQEVGKIAKKIVVRIDAGTSQGSGVIISHEGNTYHVLTAKHVMFTEKNSYAVITPDGDRYLH</sequence>
<comment type="caution">
    <text evidence="1">The sequence shown here is derived from an EMBL/GenBank/DDBJ whole genome shotgun (WGS) entry which is preliminary data.</text>
</comment>
<protein>
    <recommendedName>
        <fullName evidence="3">Serine protease</fullName>
    </recommendedName>
</protein>
<dbReference type="SUPFAM" id="SSF50494">
    <property type="entry name" value="Trypsin-like serine proteases"/>
    <property type="match status" value="1"/>
</dbReference>
<dbReference type="EMBL" id="PVWJ01000042">
    <property type="protein sequence ID" value="PSB03044.1"/>
    <property type="molecule type" value="Genomic_DNA"/>
</dbReference>
<dbReference type="Gene3D" id="2.40.10.10">
    <property type="entry name" value="Trypsin-like serine proteases"/>
    <property type="match status" value="1"/>
</dbReference>
<evidence type="ECO:0000313" key="1">
    <source>
        <dbReference type="EMBL" id="PSB03044.1"/>
    </source>
</evidence>
<reference evidence="1 2" key="2">
    <citation type="submission" date="2018-03" db="EMBL/GenBank/DDBJ databases">
        <title>The ancient ancestry and fast evolution of plastids.</title>
        <authorList>
            <person name="Moore K.R."/>
            <person name="Magnabosco C."/>
            <person name="Momper L."/>
            <person name="Gold D.A."/>
            <person name="Bosak T."/>
            <person name="Fournier G.P."/>
        </authorList>
    </citation>
    <scope>NUCLEOTIDE SEQUENCE [LARGE SCALE GENOMIC DNA]</scope>
    <source>
        <strain evidence="1 2">CCAP 1448/3</strain>
    </source>
</reference>
<gene>
    <name evidence="1" type="ORF">C7B64_10280</name>
</gene>
<name>A0A2T1C497_9CYAN</name>